<dbReference type="WBParaSite" id="JU765_v2.g17280.t2">
    <property type="protein sequence ID" value="JU765_v2.g17280.t2"/>
    <property type="gene ID" value="JU765_v2.g17280"/>
</dbReference>
<evidence type="ECO:0000313" key="1">
    <source>
        <dbReference type="Proteomes" id="UP000887576"/>
    </source>
</evidence>
<sequence>MILPPHSSLICQTNQKSMFCSSLPSCLGPLAYFDGFLGNFHCSGKWFSETPRMSHERAFSPLNQTPDLCQQQRFQLFARKSEIREESTCPHFHLPDSVEINIRAIRGDAARKYGVDYYFHGGDCLLIGRDGKKILVCLLQAAAVSPFLSVALLSNAFTEAKSKTVRLPNFSSTEVVDAFELNNWVIFQWLKEHKKMTVGSLRLDCAFNIMKVAAFFQMEHLMEVLTDYIVEKSEGRRLIRDYHDSKGLSAKLAHGLWKKILRTFTTLVDTGNYFELTDDEFLECIEDRQVNLLWTRDEDAIYQFMKNKRWYLTDEKKHLTSRHSKLKEYLVSGRTGAYGSHGKARVPQSAIIAQGGWGENGPTTMVEIYDYHTEQWLQPKASASNLIEHPRAYHGLLATDHGLMVMGGFNGRTYYRTVSVFCKDSLEWKDCCTTVEPRCYVSMGILDRDTVLACGGYTGQMRLRTAEIYNFAENQWLKTSSMNTIRSDSRAVSFPNKNRVYMDCCTTVEPRCYVSMGILDRDTVLACGGYTGQMRLRTAEIYNFAENQWLKTSSMNTIRSDSRAVSFPNKNRVYMVGGFDGRLCHKTVEYYVPEEDKWIAEKAQMAVKRSGVGAVALDDSLLIAIGGFNGTSRLSSAEMLDIREGIWHEIGSLNTSRSNFGTAVLNNVPFVFGGEGIWHEIGSLNTSRSNFGTAVLNNVPFVFGGYNQERTIKNVERYEMRMNQWIEMPSMGITRSALASCVVEDVDFIDRIIDRGDNVLIGHARTMNSNY</sequence>
<organism evidence="1 2">
    <name type="scientific">Panagrolaimus sp. JU765</name>
    <dbReference type="NCBI Taxonomy" id="591449"/>
    <lineage>
        <taxon>Eukaryota</taxon>
        <taxon>Metazoa</taxon>
        <taxon>Ecdysozoa</taxon>
        <taxon>Nematoda</taxon>
        <taxon>Chromadorea</taxon>
        <taxon>Rhabditida</taxon>
        <taxon>Tylenchina</taxon>
        <taxon>Panagrolaimomorpha</taxon>
        <taxon>Panagrolaimoidea</taxon>
        <taxon>Panagrolaimidae</taxon>
        <taxon>Panagrolaimus</taxon>
    </lineage>
</organism>
<accession>A0AC34QKK7</accession>
<protein>
    <submittedName>
        <fullName evidence="2">Uncharacterized protein</fullName>
    </submittedName>
</protein>
<proteinExistence type="predicted"/>
<dbReference type="Proteomes" id="UP000887576">
    <property type="component" value="Unplaced"/>
</dbReference>
<name>A0AC34QKK7_9BILA</name>
<evidence type="ECO:0000313" key="2">
    <source>
        <dbReference type="WBParaSite" id="JU765_v2.g17280.t2"/>
    </source>
</evidence>
<reference evidence="2" key="1">
    <citation type="submission" date="2022-11" db="UniProtKB">
        <authorList>
            <consortium name="WormBaseParasite"/>
        </authorList>
    </citation>
    <scope>IDENTIFICATION</scope>
</reference>